<organism evidence="2 3">
    <name type="scientific">Branchiostoma lanceolatum</name>
    <name type="common">Common lancelet</name>
    <name type="synonym">Amphioxus lanceolatum</name>
    <dbReference type="NCBI Taxonomy" id="7740"/>
    <lineage>
        <taxon>Eukaryota</taxon>
        <taxon>Metazoa</taxon>
        <taxon>Chordata</taxon>
        <taxon>Cephalochordata</taxon>
        <taxon>Leptocardii</taxon>
        <taxon>Amphioxiformes</taxon>
        <taxon>Branchiostomatidae</taxon>
        <taxon>Branchiostoma</taxon>
    </lineage>
</organism>
<feature type="compositionally biased region" description="Basic residues" evidence="1">
    <location>
        <begin position="69"/>
        <end position="80"/>
    </location>
</feature>
<comment type="caution">
    <text evidence="2">The sequence shown here is derived from an EMBL/GenBank/DDBJ whole genome shotgun (WGS) entry which is preliminary data.</text>
</comment>
<reference evidence="2" key="1">
    <citation type="submission" date="2022-01" db="EMBL/GenBank/DDBJ databases">
        <authorList>
            <person name="Braso-Vives M."/>
        </authorList>
    </citation>
    <scope>NUCLEOTIDE SEQUENCE</scope>
</reference>
<evidence type="ECO:0000313" key="3">
    <source>
        <dbReference type="Proteomes" id="UP000838412"/>
    </source>
</evidence>
<dbReference type="AlphaFoldDB" id="A0A8S4MPA4"/>
<dbReference type="Proteomes" id="UP000838412">
    <property type="component" value="Unassembled WGS sequence"/>
</dbReference>
<gene>
    <name evidence="2" type="primary">Hypp9704</name>
    <name evidence="2" type="ORF">BLAG_LOCUS26338</name>
</gene>
<evidence type="ECO:0000256" key="1">
    <source>
        <dbReference type="SAM" id="MobiDB-lite"/>
    </source>
</evidence>
<keyword evidence="3" id="KW-1185">Reference proteome</keyword>
<dbReference type="OrthoDB" id="10232954at2759"/>
<proteinExistence type="predicted"/>
<accession>A0A8S4MPA4</accession>
<protein>
    <submittedName>
        <fullName evidence="2">Hypp9704 protein</fullName>
    </submittedName>
</protein>
<name>A0A8S4MPA4_BRALA</name>
<feature type="region of interest" description="Disordered" evidence="1">
    <location>
        <begin position="23"/>
        <end position="146"/>
    </location>
</feature>
<dbReference type="EMBL" id="CAKMNS010000417">
    <property type="protein sequence ID" value="CAH1277577.1"/>
    <property type="molecule type" value="Genomic_DNA"/>
</dbReference>
<evidence type="ECO:0000313" key="2">
    <source>
        <dbReference type="EMBL" id="CAH1277577.1"/>
    </source>
</evidence>
<sequence>MAFKRETSCQESEEIEMKSIQVDFDSHDPEISPLPPQKPWEVLSCRPKQPMGRPTQRPSGQTPGQRSLGSRKRGGRRNRRGPSCPPEESLGLPPRPPEQFSEETFRPSGQSSEDPSARSGQIPGEPPHPPGQTPAGACVRPNERDGKVAGVYRHRLREEDIVKMPVNPMYGADLDLPPGQF</sequence>